<reference evidence="2 3" key="2">
    <citation type="journal article" date="2017" name="Nature">
        <title>The Apostasia genome and the evolution of orchids.</title>
        <authorList>
            <person name="Zhang G.Q."/>
            <person name="Liu K.W."/>
            <person name="Li Z."/>
            <person name="Lohaus R."/>
            <person name="Hsiao Y.Y."/>
            <person name="Niu S.C."/>
            <person name="Wang J.Y."/>
            <person name="Lin Y.C."/>
            <person name="Xu Q."/>
            <person name="Chen L.J."/>
            <person name="Yoshida K."/>
            <person name="Fujiwara S."/>
            <person name="Wang Z.W."/>
            <person name="Zhang Y.Q."/>
            <person name="Mitsuda N."/>
            <person name="Wang M."/>
            <person name="Liu G.H."/>
            <person name="Pecoraro L."/>
            <person name="Huang H.X."/>
            <person name="Xiao X.J."/>
            <person name="Lin M."/>
            <person name="Wu X.Y."/>
            <person name="Wu W.L."/>
            <person name="Chen Y.Y."/>
            <person name="Chang S.B."/>
            <person name="Sakamoto S."/>
            <person name="Ohme-Takagi M."/>
            <person name="Yagi M."/>
            <person name="Zeng S.J."/>
            <person name="Shen C.Y."/>
            <person name="Yeh C.M."/>
            <person name="Luo Y.B."/>
            <person name="Tsai W.C."/>
            <person name="Van de Peer Y."/>
            <person name="Liu Z.J."/>
        </authorList>
    </citation>
    <scope>NUCLEOTIDE SEQUENCE [LARGE SCALE GENOMIC DNA]</scope>
    <source>
        <tissue evidence="2">The whole plant</tissue>
    </source>
</reference>
<keyword evidence="1" id="KW-0472">Membrane</keyword>
<protein>
    <submittedName>
        <fullName evidence="2">Uncharacterized protein</fullName>
    </submittedName>
</protein>
<feature type="transmembrane region" description="Helical" evidence="1">
    <location>
        <begin position="52"/>
        <end position="71"/>
    </location>
</feature>
<evidence type="ECO:0000256" key="1">
    <source>
        <dbReference type="SAM" id="Phobius"/>
    </source>
</evidence>
<name>A0A2I0X8L0_9ASPA</name>
<reference evidence="2 3" key="1">
    <citation type="journal article" date="2016" name="Sci. Rep.">
        <title>The Dendrobium catenatum Lindl. genome sequence provides insights into polysaccharide synthase, floral development and adaptive evolution.</title>
        <authorList>
            <person name="Zhang G.Q."/>
            <person name="Xu Q."/>
            <person name="Bian C."/>
            <person name="Tsai W.C."/>
            <person name="Yeh C.M."/>
            <person name="Liu K.W."/>
            <person name="Yoshida K."/>
            <person name="Zhang L.S."/>
            <person name="Chang S.B."/>
            <person name="Chen F."/>
            <person name="Shi Y."/>
            <person name="Su Y.Y."/>
            <person name="Zhang Y.Q."/>
            <person name="Chen L.J."/>
            <person name="Yin Y."/>
            <person name="Lin M."/>
            <person name="Huang H."/>
            <person name="Deng H."/>
            <person name="Wang Z.W."/>
            <person name="Zhu S.L."/>
            <person name="Zhao X."/>
            <person name="Deng C."/>
            <person name="Niu S.C."/>
            <person name="Huang J."/>
            <person name="Wang M."/>
            <person name="Liu G.H."/>
            <person name="Yang H.J."/>
            <person name="Xiao X.J."/>
            <person name="Hsiao Y.Y."/>
            <person name="Wu W.L."/>
            <person name="Chen Y.Y."/>
            <person name="Mitsuda N."/>
            <person name="Ohme-Takagi M."/>
            <person name="Luo Y.B."/>
            <person name="Van de Peer Y."/>
            <person name="Liu Z.J."/>
        </authorList>
    </citation>
    <scope>NUCLEOTIDE SEQUENCE [LARGE SCALE GENOMIC DNA]</scope>
    <source>
        <tissue evidence="2">The whole plant</tissue>
    </source>
</reference>
<evidence type="ECO:0000313" key="2">
    <source>
        <dbReference type="EMBL" id="PKU84258.1"/>
    </source>
</evidence>
<proteinExistence type="predicted"/>
<dbReference type="Proteomes" id="UP000233837">
    <property type="component" value="Unassembled WGS sequence"/>
</dbReference>
<feature type="transmembrane region" description="Helical" evidence="1">
    <location>
        <begin position="83"/>
        <end position="104"/>
    </location>
</feature>
<keyword evidence="3" id="KW-1185">Reference proteome</keyword>
<accession>A0A2I0X8L0</accession>
<keyword evidence="1" id="KW-1133">Transmembrane helix</keyword>
<dbReference type="AlphaFoldDB" id="A0A2I0X8L0"/>
<organism evidence="2 3">
    <name type="scientific">Dendrobium catenatum</name>
    <dbReference type="NCBI Taxonomy" id="906689"/>
    <lineage>
        <taxon>Eukaryota</taxon>
        <taxon>Viridiplantae</taxon>
        <taxon>Streptophyta</taxon>
        <taxon>Embryophyta</taxon>
        <taxon>Tracheophyta</taxon>
        <taxon>Spermatophyta</taxon>
        <taxon>Magnoliopsida</taxon>
        <taxon>Liliopsida</taxon>
        <taxon>Asparagales</taxon>
        <taxon>Orchidaceae</taxon>
        <taxon>Epidendroideae</taxon>
        <taxon>Malaxideae</taxon>
        <taxon>Dendrobiinae</taxon>
        <taxon>Dendrobium</taxon>
    </lineage>
</organism>
<gene>
    <name evidence="2" type="ORF">MA16_Dca002771</name>
</gene>
<dbReference type="EMBL" id="KZ502052">
    <property type="protein sequence ID" value="PKU84258.1"/>
    <property type="molecule type" value="Genomic_DNA"/>
</dbReference>
<evidence type="ECO:0000313" key="3">
    <source>
        <dbReference type="Proteomes" id="UP000233837"/>
    </source>
</evidence>
<keyword evidence="1" id="KW-0812">Transmembrane</keyword>
<sequence>MVPGCSGRFIRSTEVGVYAGNCYSLAFGDGIFRTAGYIGFYPWLSFWVPGKLLWALRVLLGTMMSTVGPFSPWRVVLRQPGDLLEAFHLLGIQMYFVLFFYSHYL</sequence>